<name>A0A7H0Y225_9BACL</name>
<dbReference type="InterPro" id="IPR002694">
    <property type="entry name" value="Znf_CHC2"/>
</dbReference>
<dbReference type="GO" id="GO:0008270">
    <property type="term" value="F:zinc ion binding"/>
    <property type="evidence" value="ECO:0007669"/>
    <property type="project" value="InterPro"/>
</dbReference>
<dbReference type="GO" id="GO:0003899">
    <property type="term" value="F:DNA-directed RNA polymerase activity"/>
    <property type="evidence" value="ECO:0007669"/>
    <property type="project" value="InterPro"/>
</dbReference>
<dbReference type="AlphaFoldDB" id="A0A7H0Y225"/>
<dbReference type="Pfam" id="PF01807">
    <property type="entry name" value="Zn_ribbon_DnaG"/>
    <property type="match status" value="1"/>
</dbReference>
<evidence type="ECO:0000313" key="3">
    <source>
        <dbReference type="EMBL" id="QNR65133.1"/>
    </source>
</evidence>
<gene>
    <name evidence="3" type="ORF">IAQ67_14535</name>
</gene>
<dbReference type="SUPFAM" id="SSF57783">
    <property type="entry name" value="Zinc beta-ribbon"/>
    <property type="match status" value="1"/>
</dbReference>
<dbReference type="EMBL" id="CP061172">
    <property type="protein sequence ID" value="QNR65133.1"/>
    <property type="molecule type" value="Genomic_DNA"/>
</dbReference>
<reference evidence="3 4" key="1">
    <citation type="submission" date="2020-09" db="EMBL/GenBank/DDBJ databases">
        <title>Characterization of Paenibacillus peoriae strain ZF390 with broad-spectrum antimicrobial activity as a potential biocontrol agent.</title>
        <authorList>
            <person name="Li L."/>
            <person name="Zhao Y."/>
            <person name="Li B."/>
            <person name="Xie X."/>
        </authorList>
    </citation>
    <scope>NUCLEOTIDE SEQUENCE [LARGE SCALE GENOMIC DNA]</scope>
    <source>
        <strain evidence="3 4">ZF390</strain>
    </source>
</reference>
<dbReference type="GO" id="GO:0003677">
    <property type="term" value="F:DNA binding"/>
    <property type="evidence" value="ECO:0007669"/>
    <property type="project" value="InterPro"/>
</dbReference>
<dbReference type="Pfam" id="PF12965">
    <property type="entry name" value="DUF3854"/>
    <property type="match status" value="1"/>
</dbReference>
<proteinExistence type="predicted"/>
<accession>A0A7H0Y225</accession>
<sequence length="441" mass="50471">MKFLSEETIELVKRVSVYEVAENLGFHLKQVGTYWNIECPNPDHCEKEPQTYISMSTGYFKCYSGGGCGADGFAIQFFSWHQFGRYSPKEDFIRSVEGIARLMGIPVKYSDGSISQDNTRPTYIPKEQPKIVEIPAASPDICDQTYRRFLDLCPVFDEHLEEWLGPKRQYTKEQVEVIGLRSLPKTVDQAKKIVDTLISEGYQIERVPGFTQYLRKDGKLDNDQDWYWLIVGMGKYYIPIRDDMGRIIRLRIRTNFEDKKKYIWFSSAPMNNGKIIRRGGAGAGAHVNVIVPSKLMALWEPGTEITNILNVKKVLIIEGEHKGYIVSELLNMLVISIPGVGNFRDVIPLLKKWGVQEVAIAYDVDAFYDEKKKTGKNENVYKQLVRFGKALISEENIHSELWVWNPKDGKGLDDLILGQKLPIITNLRTNERSNLVLQSSK</sequence>
<dbReference type="Proteomes" id="UP000516384">
    <property type="component" value="Chromosome"/>
</dbReference>
<dbReference type="InterPro" id="IPR024385">
    <property type="entry name" value="DUF3854"/>
</dbReference>
<dbReference type="GO" id="GO:0006260">
    <property type="term" value="P:DNA replication"/>
    <property type="evidence" value="ECO:0007669"/>
    <property type="project" value="InterPro"/>
</dbReference>
<dbReference type="InterPro" id="IPR036977">
    <property type="entry name" value="DNA_primase_Znf_CHC2"/>
</dbReference>
<organism evidence="3 4">
    <name type="scientific">Paenibacillus peoriae</name>
    <dbReference type="NCBI Taxonomy" id="59893"/>
    <lineage>
        <taxon>Bacteria</taxon>
        <taxon>Bacillati</taxon>
        <taxon>Bacillota</taxon>
        <taxon>Bacilli</taxon>
        <taxon>Bacillales</taxon>
        <taxon>Paenibacillaceae</taxon>
        <taxon>Paenibacillus</taxon>
    </lineage>
</organism>
<dbReference type="Gene3D" id="3.90.580.10">
    <property type="entry name" value="Zinc finger, CHC2-type domain"/>
    <property type="match status" value="1"/>
</dbReference>
<feature type="domain" description="DUF3854" evidence="2">
    <location>
        <begin position="314"/>
        <end position="419"/>
    </location>
</feature>
<protein>
    <submittedName>
        <fullName evidence="3">DUF3854 domain-containing protein</fullName>
    </submittedName>
</protein>
<evidence type="ECO:0000259" key="1">
    <source>
        <dbReference type="Pfam" id="PF01807"/>
    </source>
</evidence>
<dbReference type="RefSeq" id="WP_190297043.1">
    <property type="nucleotide sequence ID" value="NZ_CP061172.1"/>
</dbReference>
<feature type="domain" description="Zinc finger CHC2-type" evidence="1">
    <location>
        <begin position="10"/>
        <end position="109"/>
    </location>
</feature>
<evidence type="ECO:0000313" key="4">
    <source>
        <dbReference type="Proteomes" id="UP000516384"/>
    </source>
</evidence>
<evidence type="ECO:0000259" key="2">
    <source>
        <dbReference type="Pfam" id="PF12965"/>
    </source>
</evidence>